<feature type="transmembrane region" description="Helical" evidence="2">
    <location>
        <begin position="262"/>
        <end position="280"/>
    </location>
</feature>
<keyword evidence="2" id="KW-0472">Membrane</keyword>
<evidence type="ECO:0000313" key="5">
    <source>
        <dbReference type="Proteomes" id="UP000019132"/>
    </source>
</evidence>
<feature type="transmembrane region" description="Helical" evidence="2">
    <location>
        <begin position="137"/>
        <end position="156"/>
    </location>
</feature>
<evidence type="ECO:0000256" key="1">
    <source>
        <dbReference type="SAM" id="MobiDB-lite"/>
    </source>
</evidence>
<feature type="transmembrane region" description="Helical" evidence="2">
    <location>
        <begin position="320"/>
        <end position="340"/>
    </location>
</feature>
<protein>
    <recommendedName>
        <fullName evidence="6">Transmembrane protein 135 N-terminal domain-containing protein</fullName>
    </recommendedName>
</protein>
<proteinExistence type="predicted"/>
<evidence type="ECO:0000256" key="3">
    <source>
        <dbReference type="SAM" id="SignalP"/>
    </source>
</evidence>
<dbReference type="PANTHER" id="PTHR12459:SF15">
    <property type="entry name" value="TRANSMEMBRANE PROTEIN 135"/>
    <property type="match status" value="1"/>
</dbReference>
<accession>K3XAA9</accession>
<name>K3XAA9_GLOUD</name>
<evidence type="ECO:0008006" key="6">
    <source>
        <dbReference type="Google" id="ProtNLM"/>
    </source>
</evidence>
<reference evidence="5" key="1">
    <citation type="journal article" date="2010" name="Genome Biol.">
        <title>Genome sequence of the necrotrophic plant pathogen Pythium ultimum reveals original pathogenicity mechanisms and effector repertoire.</title>
        <authorList>
            <person name="Levesque C.A."/>
            <person name="Brouwer H."/>
            <person name="Cano L."/>
            <person name="Hamilton J.P."/>
            <person name="Holt C."/>
            <person name="Huitema E."/>
            <person name="Raffaele S."/>
            <person name="Robideau G.P."/>
            <person name="Thines M."/>
            <person name="Win J."/>
            <person name="Zerillo M.M."/>
            <person name="Beakes G.W."/>
            <person name="Boore J.L."/>
            <person name="Busam D."/>
            <person name="Dumas B."/>
            <person name="Ferriera S."/>
            <person name="Fuerstenberg S.I."/>
            <person name="Gachon C.M."/>
            <person name="Gaulin E."/>
            <person name="Govers F."/>
            <person name="Grenville-Briggs L."/>
            <person name="Horner N."/>
            <person name="Hostetler J."/>
            <person name="Jiang R.H."/>
            <person name="Johnson J."/>
            <person name="Krajaejun T."/>
            <person name="Lin H."/>
            <person name="Meijer H.J."/>
            <person name="Moore B."/>
            <person name="Morris P."/>
            <person name="Phuntmart V."/>
            <person name="Puiu D."/>
            <person name="Shetty J."/>
            <person name="Stajich J.E."/>
            <person name="Tripathy S."/>
            <person name="Wawra S."/>
            <person name="van West P."/>
            <person name="Whitty B.R."/>
            <person name="Coutinho P.M."/>
            <person name="Henrissat B."/>
            <person name="Martin F."/>
            <person name="Thomas P.D."/>
            <person name="Tyler B.M."/>
            <person name="De Vries R.P."/>
            <person name="Kamoun S."/>
            <person name="Yandell M."/>
            <person name="Tisserat N."/>
            <person name="Buell C.R."/>
        </authorList>
    </citation>
    <scope>NUCLEOTIDE SEQUENCE</scope>
    <source>
        <strain evidence="5">DAOM:BR144</strain>
    </source>
</reference>
<evidence type="ECO:0000256" key="2">
    <source>
        <dbReference type="SAM" id="Phobius"/>
    </source>
</evidence>
<feature type="signal peptide" evidence="3">
    <location>
        <begin position="1"/>
        <end position="18"/>
    </location>
</feature>
<dbReference type="HOGENOM" id="CLU_671711_0_0_1"/>
<feature type="compositionally biased region" description="Basic and acidic residues" evidence="1">
    <location>
        <begin position="400"/>
        <end position="411"/>
    </location>
</feature>
<keyword evidence="2" id="KW-1133">Transmembrane helix</keyword>
<evidence type="ECO:0000313" key="4">
    <source>
        <dbReference type="EnsemblProtists" id="PYU1_T014158"/>
    </source>
</evidence>
<sequence>MRNRALLVSLLLLRGTRGSARVAMPSRSLTAVAVFIGVYRFVHRLGLRLQKRGRREVSSTTEESCSRTLAPHDRTASIAASILGVLCIDPRSRSAIISLLSTNTASLMFREYVSKHPELACLKPLAYSQCLIFVGHALYHILELLVFMLSGGWIMYSGFFHPESYETSHLNLIMKYTLVSPQAAHQLQEQYRQGLNPSTCTIRHPGLDCNEYLFPGFMKRVVKLGYRVYFPVHFTAWIISLRHAKVRATPPLEMVTKFFTKLTRSAMYFITFIAVGWTLSCHSSPLGDRSLAWRKFQFLLCGSLPAVSLLWESPARRRPIGVILVSYVLVSVGAVLTRRLRWLKQGSGPVRTAIDVALFTTTVAYTLPTMLQSNRILQRLLLGPNTKSSRKSGASAILHGGDHTDMEKVAK</sequence>
<dbReference type="eggNOG" id="ENOG502SMK4">
    <property type="taxonomic scope" value="Eukaryota"/>
</dbReference>
<dbReference type="AlphaFoldDB" id="K3XAA9"/>
<dbReference type="VEuPathDB" id="FungiDB:PYU1_G014128"/>
<keyword evidence="3" id="KW-0732">Signal</keyword>
<dbReference type="EMBL" id="ADOS01001529">
    <property type="status" value="NOT_ANNOTATED_CDS"/>
    <property type="molecule type" value="Genomic_DNA"/>
</dbReference>
<feature type="transmembrane region" description="Helical" evidence="2">
    <location>
        <begin position="352"/>
        <end position="371"/>
    </location>
</feature>
<feature type="region of interest" description="Disordered" evidence="1">
    <location>
        <begin position="386"/>
        <end position="411"/>
    </location>
</feature>
<organism evidence="4 5">
    <name type="scientific">Globisporangium ultimum (strain ATCC 200006 / CBS 805.95 / DAOM BR144)</name>
    <name type="common">Pythium ultimum</name>
    <dbReference type="NCBI Taxonomy" id="431595"/>
    <lineage>
        <taxon>Eukaryota</taxon>
        <taxon>Sar</taxon>
        <taxon>Stramenopiles</taxon>
        <taxon>Oomycota</taxon>
        <taxon>Peronosporomycetes</taxon>
        <taxon>Pythiales</taxon>
        <taxon>Pythiaceae</taxon>
        <taxon>Globisporangium</taxon>
    </lineage>
</organism>
<dbReference type="InParanoid" id="K3XAA9"/>
<reference evidence="4" key="3">
    <citation type="submission" date="2015-02" db="UniProtKB">
        <authorList>
            <consortium name="EnsemblProtists"/>
        </authorList>
    </citation>
    <scope>IDENTIFICATION</scope>
    <source>
        <strain evidence="4">DAOM BR144</strain>
    </source>
</reference>
<feature type="transmembrane region" description="Helical" evidence="2">
    <location>
        <begin position="28"/>
        <end position="47"/>
    </location>
</feature>
<keyword evidence="5" id="KW-1185">Reference proteome</keyword>
<feature type="chain" id="PRO_5003873038" description="Transmembrane protein 135 N-terminal domain-containing protein" evidence="3">
    <location>
        <begin position="19"/>
        <end position="411"/>
    </location>
</feature>
<reference evidence="5" key="2">
    <citation type="submission" date="2010-04" db="EMBL/GenBank/DDBJ databases">
        <authorList>
            <person name="Buell R."/>
            <person name="Hamilton J."/>
            <person name="Hostetler J."/>
        </authorList>
    </citation>
    <scope>NUCLEOTIDE SEQUENCE [LARGE SCALE GENOMIC DNA]</scope>
    <source>
        <strain evidence="5">DAOM:BR144</strain>
    </source>
</reference>
<dbReference type="InterPro" id="IPR026749">
    <property type="entry name" value="Tmem135"/>
</dbReference>
<dbReference type="EnsemblProtists" id="PYU1_T014158">
    <property type="protein sequence ID" value="PYU1_T014158"/>
    <property type="gene ID" value="PYU1_G014128"/>
</dbReference>
<dbReference type="PANTHER" id="PTHR12459">
    <property type="entry name" value="TRANSMEMBRANE PROTEIN 135-RELATED"/>
    <property type="match status" value="1"/>
</dbReference>
<feature type="transmembrane region" description="Helical" evidence="2">
    <location>
        <begin position="224"/>
        <end position="241"/>
    </location>
</feature>
<feature type="transmembrane region" description="Helical" evidence="2">
    <location>
        <begin position="292"/>
        <end position="311"/>
    </location>
</feature>
<dbReference type="OMA" id="ERSHMKQ"/>
<keyword evidence="2" id="KW-0812">Transmembrane</keyword>
<dbReference type="Proteomes" id="UP000019132">
    <property type="component" value="Unassembled WGS sequence"/>
</dbReference>